<reference evidence="1 2" key="1">
    <citation type="submission" date="2015-01" db="EMBL/GenBank/DDBJ databases">
        <title>Evolution of Trichinella species and genotypes.</title>
        <authorList>
            <person name="Korhonen P.K."/>
            <person name="Edoardo P."/>
            <person name="Giuseppe L.R."/>
            <person name="Gasser R.B."/>
        </authorList>
    </citation>
    <scope>NUCLEOTIDE SEQUENCE [LARGE SCALE GENOMIC DNA]</scope>
    <source>
        <strain evidence="1">ISS588</strain>
    </source>
</reference>
<name>A0A0V1IH76_TRIPS</name>
<proteinExistence type="predicted"/>
<accession>A0A0V1IH76</accession>
<dbReference type="AlphaFoldDB" id="A0A0V1IH76"/>
<sequence>MSFRARFTFLAYLISQQNAKADDDKIHFPNLHHRISTRTIFSRSNHFKVASTVMQMSELFGTRVSSACLSLSLIINLLVCRFAFEINCNLLARNQKENNNKTKGKMHNQQATLAHDSFGRVGDVQLTVVGRHAASLACQLMFKI</sequence>
<dbReference type="Proteomes" id="UP000054805">
    <property type="component" value="Unassembled WGS sequence"/>
</dbReference>
<evidence type="ECO:0000313" key="2">
    <source>
        <dbReference type="Proteomes" id="UP000054805"/>
    </source>
</evidence>
<protein>
    <submittedName>
        <fullName evidence="1">Uncharacterized protein</fullName>
    </submittedName>
</protein>
<keyword evidence="2" id="KW-1185">Reference proteome</keyword>
<evidence type="ECO:0000313" key="1">
    <source>
        <dbReference type="EMBL" id="KRZ22048.1"/>
    </source>
</evidence>
<organism evidence="1 2">
    <name type="scientific">Trichinella pseudospiralis</name>
    <name type="common">Parasitic roundworm</name>
    <dbReference type="NCBI Taxonomy" id="6337"/>
    <lineage>
        <taxon>Eukaryota</taxon>
        <taxon>Metazoa</taxon>
        <taxon>Ecdysozoa</taxon>
        <taxon>Nematoda</taxon>
        <taxon>Enoplea</taxon>
        <taxon>Dorylaimia</taxon>
        <taxon>Trichinellida</taxon>
        <taxon>Trichinellidae</taxon>
        <taxon>Trichinella</taxon>
    </lineage>
</organism>
<gene>
    <name evidence="1" type="ORF">T4B_15447</name>
</gene>
<comment type="caution">
    <text evidence="1">The sequence shown here is derived from an EMBL/GenBank/DDBJ whole genome shotgun (WGS) entry which is preliminary data.</text>
</comment>
<dbReference type="EMBL" id="JYDS01000185">
    <property type="protein sequence ID" value="KRZ22048.1"/>
    <property type="molecule type" value="Genomic_DNA"/>
</dbReference>